<sequence>MLEPICSRQPEKNSDECVADSQGPVVCYNPLKVELALPWNGNQQPVTSTSKATAGTILPRTNVHCPENLTTTTTSSSSSPSSFRSSVTFHMACNHDKSKDTFPPASSHSHSLSSPDESVKRPTCLSPDSPKSLQPDDCKLLRPEQPARSVKRPSSLPIPSQMRASRRPCTLSIDRAHLTETSPLSTSSLKAFSSLMRNSTAESTGKSSDFLPGIDFPASTWQPMPTSDIGLREPVWAPDNAFSACMICAISFTLIRRRHHCRACGRLLCATCCNRRIRLPFTCRSPVSTRCCDETQQFIDMQHKSKVDGIRGHAQFLFSNRPARVCSECFELLNKPDPFHSSLKTSYQPPSPKRQRSVASLTPSEDAPGSVQFKPQDHLKSQSFAFPTDRTNITLAYGKRCDPLLYPLQPSVLGDNPGESNCWPPLVISVHAALVLQYNPSPALLISLLTFRNQPVTQQTSNTVNKLLTTESTETSTSQPLETIRTDTYTQEQCAETSSVIPPGVTLALTRNVHLHVHATELTCCANQSAWCFSSRGLDAFGQDEVVLLVKRHPDTQLPPLSVYHYFQRLYLAIVGDPPRCAFSDTITLNPFIGDSAGRFVPLDHFFGCHTGQPSETSSLTNHFVCDSDRSISVLEDTWLGCIFFRPTHQCLAGLRLPTGPLLFGLLVHRDEMFWARELPLRLLLRLGKSVRHYPTTLLSDRDRQPVFNSSSGTSILQLLDELGCVQTVPLGGYTNLGAPLRTVCRLKEAKICLRSSCVATHGANLSVVLPVNVRKKLSQFLNQLPKTFTVFTLAGGLDVSADSHLVCVQPSAAPGSVVGTPNVERSGHLPYSERSREDYITEAISIENTQRQVTGATFVVFSSSTGSQFAVRIIEDGLFVELPSESFTLLTDRLQAGQDFCYPDHLGNDSNRTTDSKQSMNNSVASLTVRWITNEDSCSTVELIHSPHISWIDTQVLSPTKTYLVPVHYQLAHWLRSSARCQTSGTACTVSDSVRLAWTRVHLISASDVLAFDKRTNQLLCWPRLADQAAGALTESLCPHLEQLRSGNHTRVALRIRLQPPDNVGYQLSSVTSDLGVAGPSIATPLENLTAFSTELDSNLLPVLQIWIRFVRCQSSNKELDDATSSLSDTATFTLELDFYVLD</sequence>
<dbReference type="EMBL" id="JTDF01002369">
    <property type="protein sequence ID" value="KAF8568865.1"/>
    <property type="molecule type" value="Genomic_DNA"/>
</dbReference>
<dbReference type="Gene3D" id="3.30.1360.220">
    <property type="entry name" value="Domain of unknown function (DUF3480), N-terminal subdomain"/>
    <property type="match status" value="1"/>
</dbReference>
<comment type="caution">
    <text evidence="7">The sequence shown here is derived from an EMBL/GenBank/DDBJ whole genome shotgun (WGS) entry which is preliminary data.</text>
</comment>
<evidence type="ECO:0000256" key="2">
    <source>
        <dbReference type="ARBA" id="ARBA00022771"/>
    </source>
</evidence>
<feature type="region of interest" description="Disordered" evidence="5">
    <location>
        <begin position="41"/>
        <end position="83"/>
    </location>
</feature>
<dbReference type="Gene3D" id="3.30.500.40">
    <property type="match status" value="1"/>
</dbReference>
<dbReference type="AlphaFoldDB" id="A0A8T0DLR5"/>
<evidence type="ECO:0000256" key="4">
    <source>
        <dbReference type="PROSITE-ProRule" id="PRU00091"/>
    </source>
</evidence>
<keyword evidence="8" id="KW-1185">Reference proteome</keyword>
<dbReference type="PANTHER" id="PTHR46319:SF3">
    <property type="entry name" value="ZINC FINGER FYVE DOMAIN-CONTAINING PROTEIN"/>
    <property type="match status" value="1"/>
</dbReference>
<proteinExistence type="predicted"/>
<dbReference type="GO" id="GO:0031901">
    <property type="term" value="C:early endosome membrane"/>
    <property type="evidence" value="ECO:0007669"/>
    <property type="project" value="TreeGrafter"/>
</dbReference>
<protein>
    <recommendedName>
        <fullName evidence="6">FYVE-type domain-containing protein</fullName>
    </recommendedName>
</protein>
<keyword evidence="1" id="KW-0479">Metal-binding</keyword>
<dbReference type="Pfam" id="PF01363">
    <property type="entry name" value="FYVE"/>
    <property type="match status" value="1"/>
</dbReference>
<dbReference type="GO" id="GO:0016197">
    <property type="term" value="P:endosomal transport"/>
    <property type="evidence" value="ECO:0007669"/>
    <property type="project" value="TreeGrafter"/>
</dbReference>
<feature type="region of interest" description="Disordered" evidence="5">
    <location>
        <begin position="342"/>
        <end position="375"/>
    </location>
</feature>
<evidence type="ECO:0000256" key="1">
    <source>
        <dbReference type="ARBA" id="ARBA00022723"/>
    </source>
</evidence>
<dbReference type="InterPro" id="IPR000306">
    <property type="entry name" value="Znf_FYVE"/>
</dbReference>
<evidence type="ECO:0000256" key="3">
    <source>
        <dbReference type="ARBA" id="ARBA00022833"/>
    </source>
</evidence>
<dbReference type="InterPro" id="IPR022557">
    <property type="entry name" value="SARA-like_C"/>
</dbReference>
<dbReference type="PANTHER" id="PTHR46319">
    <property type="entry name" value="ZINC FINGER FYVE DOMAIN-CONTAINING PROTEIN"/>
    <property type="match status" value="1"/>
</dbReference>
<dbReference type="InterPro" id="IPR017455">
    <property type="entry name" value="Znf_FYVE-rel"/>
</dbReference>
<reference evidence="7 8" key="1">
    <citation type="submission" date="2019-07" db="EMBL/GenBank/DDBJ databases">
        <title>Annotation for the trematode Paragonimus westermani.</title>
        <authorList>
            <person name="Choi Y.-J."/>
        </authorList>
    </citation>
    <scope>NUCLEOTIDE SEQUENCE [LARGE SCALE GENOMIC DNA]</scope>
    <source>
        <strain evidence="7">180907_Pwestermani</strain>
    </source>
</reference>
<dbReference type="Gene3D" id="3.30.40.10">
    <property type="entry name" value="Zinc/RING finger domain, C3HC4 (zinc finger)"/>
    <property type="match status" value="1"/>
</dbReference>
<dbReference type="SUPFAM" id="SSF57903">
    <property type="entry name" value="FYVE/PHD zinc finger"/>
    <property type="match status" value="1"/>
</dbReference>
<evidence type="ECO:0000313" key="8">
    <source>
        <dbReference type="Proteomes" id="UP000699462"/>
    </source>
</evidence>
<organism evidence="7 8">
    <name type="scientific">Paragonimus westermani</name>
    <dbReference type="NCBI Taxonomy" id="34504"/>
    <lineage>
        <taxon>Eukaryota</taxon>
        <taxon>Metazoa</taxon>
        <taxon>Spiralia</taxon>
        <taxon>Lophotrochozoa</taxon>
        <taxon>Platyhelminthes</taxon>
        <taxon>Trematoda</taxon>
        <taxon>Digenea</taxon>
        <taxon>Plagiorchiida</taxon>
        <taxon>Troglotremata</taxon>
        <taxon>Troglotrematidae</taxon>
        <taxon>Paragonimus</taxon>
    </lineage>
</organism>
<evidence type="ECO:0000259" key="6">
    <source>
        <dbReference type="PROSITE" id="PS50178"/>
    </source>
</evidence>
<dbReference type="InterPro" id="IPR011011">
    <property type="entry name" value="Znf_FYVE_PHD"/>
</dbReference>
<dbReference type="SMART" id="SM01421">
    <property type="entry name" value="DUF3480"/>
    <property type="match status" value="1"/>
</dbReference>
<dbReference type="Pfam" id="PF11979">
    <property type="entry name" value="SARA_C"/>
    <property type="match status" value="2"/>
</dbReference>
<gene>
    <name evidence="7" type="ORF">P879_04170</name>
</gene>
<accession>A0A8T0DLR5</accession>
<dbReference type="InterPro" id="IPR013083">
    <property type="entry name" value="Znf_RING/FYVE/PHD"/>
</dbReference>
<keyword evidence="3" id="KW-0862">Zinc</keyword>
<dbReference type="GO" id="GO:0008270">
    <property type="term" value="F:zinc ion binding"/>
    <property type="evidence" value="ECO:0007669"/>
    <property type="project" value="UniProtKB-KW"/>
</dbReference>
<evidence type="ECO:0000313" key="7">
    <source>
        <dbReference type="EMBL" id="KAF8568865.1"/>
    </source>
</evidence>
<evidence type="ECO:0000256" key="5">
    <source>
        <dbReference type="SAM" id="MobiDB-lite"/>
    </source>
</evidence>
<name>A0A8T0DLR5_9TREM</name>
<dbReference type="Proteomes" id="UP000699462">
    <property type="component" value="Unassembled WGS sequence"/>
</dbReference>
<feature type="compositionally biased region" description="Low complexity" evidence="5">
    <location>
        <begin position="70"/>
        <end position="83"/>
    </location>
</feature>
<keyword evidence="2 4" id="KW-0863">Zinc-finger</keyword>
<feature type="compositionally biased region" description="Polar residues" evidence="5">
    <location>
        <begin position="41"/>
        <end position="53"/>
    </location>
</feature>
<feature type="domain" description="FYVE-type" evidence="6">
    <location>
        <begin position="239"/>
        <end position="334"/>
    </location>
</feature>
<dbReference type="PROSITE" id="PS50178">
    <property type="entry name" value="ZF_FYVE"/>
    <property type="match status" value="1"/>
</dbReference>
<dbReference type="SMART" id="SM00064">
    <property type="entry name" value="FYVE"/>
    <property type="match status" value="1"/>
</dbReference>
<feature type="region of interest" description="Disordered" evidence="5">
    <location>
        <begin position="98"/>
        <end position="167"/>
    </location>
</feature>
<dbReference type="OrthoDB" id="5872154at2759"/>